<protein>
    <submittedName>
        <fullName evidence="1">Uncharacterized protein</fullName>
    </submittedName>
</protein>
<proteinExistence type="predicted"/>
<organism evidence="1">
    <name type="scientific">Rhizophora mucronata</name>
    <name type="common">Asiatic mangrove</name>
    <dbReference type="NCBI Taxonomy" id="61149"/>
    <lineage>
        <taxon>Eukaryota</taxon>
        <taxon>Viridiplantae</taxon>
        <taxon>Streptophyta</taxon>
        <taxon>Embryophyta</taxon>
        <taxon>Tracheophyta</taxon>
        <taxon>Spermatophyta</taxon>
        <taxon>Magnoliopsida</taxon>
        <taxon>eudicotyledons</taxon>
        <taxon>Gunneridae</taxon>
        <taxon>Pentapetalae</taxon>
        <taxon>rosids</taxon>
        <taxon>fabids</taxon>
        <taxon>Malpighiales</taxon>
        <taxon>Rhizophoraceae</taxon>
        <taxon>Rhizophora</taxon>
    </lineage>
</organism>
<dbReference type="AlphaFoldDB" id="A0A2P2IWG2"/>
<sequence length="48" mass="5747">MKIKTSINQSFADWYRESSLRKSENSIQFHCTRVKILALEIISFIRKE</sequence>
<dbReference type="EMBL" id="GGEC01005073">
    <property type="protein sequence ID" value="MBW85556.1"/>
    <property type="molecule type" value="Transcribed_RNA"/>
</dbReference>
<accession>A0A2P2IWG2</accession>
<reference evidence="1" key="1">
    <citation type="submission" date="2018-02" db="EMBL/GenBank/DDBJ databases">
        <title>Rhizophora mucronata_Transcriptome.</title>
        <authorList>
            <person name="Meera S.P."/>
            <person name="Sreeshan A."/>
            <person name="Augustine A."/>
        </authorList>
    </citation>
    <scope>NUCLEOTIDE SEQUENCE</scope>
    <source>
        <tissue evidence="1">Leaf</tissue>
    </source>
</reference>
<evidence type="ECO:0000313" key="1">
    <source>
        <dbReference type="EMBL" id="MBW85556.1"/>
    </source>
</evidence>
<name>A0A2P2IWG2_RHIMU</name>